<dbReference type="EMBL" id="JAKMXF010000324">
    <property type="protein sequence ID" value="KAI6648930.1"/>
    <property type="molecule type" value="Genomic_DNA"/>
</dbReference>
<reference evidence="2 3" key="1">
    <citation type="journal article" date="2023" name="BMC Biol.">
        <title>The compact genome of the sponge Oopsacas minuta (Hexactinellida) is lacking key metazoan core genes.</title>
        <authorList>
            <person name="Santini S."/>
            <person name="Schenkelaars Q."/>
            <person name="Jourda C."/>
            <person name="Duchesne M."/>
            <person name="Belahbib H."/>
            <person name="Rocher C."/>
            <person name="Selva M."/>
            <person name="Riesgo A."/>
            <person name="Vervoort M."/>
            <person name="Leys S.P."/>
            <person name="Kodjabachian L."/>
            <person name="Le Bivic A."/>
            <person name="Borchiellini C."/>
            <person name="Claverie J.M."/>
            <person name="Renard E."/>
        </authorList>
    </citation>
    <scope>NUCLEOTIDE SEQUENCE [LARGE SCALE GENOMIC DNA]</scope>
    <source>
        <strain evidence="2">SPO-2</strain>
    </source>
</reference>
<comment type="caution">
    <text evidence="2">The sequence shown here is derived from an EMBL/GenBank/DDBJ whole genome shotgun (WGS) entry which is preliminary data.</text>
</comment>
<protein>
    <submittedName>
        <fullName evidence="2">Uncharacterized protein</fullName>
    </submittedName>
</protein>
<keyword evidence="3" id="KW-1185">Reference proteome</keyword>
<accession>A0AAV7JJ50</accession>
<organism evidence="2 3">
    <name type="scientific">Oopsacas minuta</name>
    <dbReference type="NCBI Taxonomy" id="111878"/>
    <lineage>
        <taxon>Eukaryota</taxon>
        <taxon>Metazoa</taxon>
        <taxon>Porifera</taxon>
        <taxon>Hexactinellida</taxon>
        <taxon>Hexasterophora</taxon>
        <taxon>Lyssacinosida</taxon>
        <taxon>Leucopsacidae</taxon>
        <taxon>Oopsacas</taxon>
    </lineage>
</organism>
<dbReference type="Proteomes" id="UP001165289">
    <property type="component" value="Unassembled WGS sequence"/>
</dbReference>
<proteinExistence type="predicted"/>
<feature type="region of interest" description="Disordered" evidence="1">
    <location>
        <begin position="107"/>
        <end position="130"/>
    </location>
</feature>
<sequence>MAACQSSSTDKSLFFTEQEISVLAQYAQNETIDPEIRKNLFRIPQIYLNLQEAFNVLQEENEILLVETQDTFSKFKQRIYSDRAKILELEAEIRSLREGIEVKNTRQEIHAKPPYSNSPKSQSFDESRKMKGERIYRDRLVVTDFMAQID</sequence>
<evidence type="ECO:0000313" key="2">
    <source>
        <dbReference type="EMBL" id="KAI6648930.1"/>
    </source>
</evidence>
<evidence type="ECO:0000256" key="1">
    <source>
        <dbReference type="SAM" id="MobiDB-lite"/>
    </source>
</evidence>
<name>A0AAV7JJ50_9METZ</name>
<evidence type="ECO:0000313" key="3">
    <source>
        <dbReference type="Proteomes" id="UP001165289"/>
    </source>
</evidence>
<dbReference type="AlphaFoldDB" id="A0AAV7JJ50"/>
<gene>
    <name evidence="2" type="ORF">LOD99_7003</name>
</gene>